<comment type="caution">
    <text evidence="1">The sequence shown here is derived from an EMBL/GenBank/DDBJ whole genome shotgun (WGS) entry which is preliminary data.</text>
</comment>
<proteinExistence type="predicted"/>
<dbReference type="EMBL" id="NHNI01000001">
    <property type="protein sequence ID" value="OZY87114.1"/>
    <property type="molecule type" value="Genomic_DNA"/>
</dbReference>
<evidence type="ECO:0000313" key="1">
    <source>
        <dbReference type="EMBL" id="OZY87114.1"/>
    </source>
</evidence>
<protein>
    <submittedName>
        <fullName evidence="1">Uncharacterized protein</fullName>
    </submittedName>
</protein>
<keyword evidence="2" id="KW-1185">Reference proteome</keyword>
<organism evidence="1 2">
    <name type="scientific">Cellvibrio mixtus</name>
    <dbReference type="NCBI Taxonomy" id="39650"/>
    <lineage>
        <taxon>Bacteria</taxon>
        <taxon>Pseudomonadati</taxon>
        <taxon>Pseudomonadota</taxon>
        <taxon>Gammaproteobacteria</taxon>
        <taxon>Cellvibrionales</taxon>
        <taxon>Cellvibrionaceae</taxon>
        <taxon>Cellvibrio</taxon>
    </lineage>
</organism>
<evidence type="ECO:0000313" key="2">
    <source>
        <dbReference type="Proteomes" id="UP000216101"/>
    </source>
</evidence>
<sequence>MTPEQKRKAVEAALMPFLQGQTLAQALVLWDEKYAHKPTFALQHYLRELCSDIELAHMRSRMLQALVTAFSSLQDKRQEHSIAPATTATKIAANKNHSSPELQMFMALVEQLINSAKGDNATRVRLYVLENVEKMALPPNDRRALQSWLNQIEPLTGTTPTIHLMQQVINLAYVGLCEYLGPIKADQLLQQSVSAVQRAYPLLKVQSLL</sequence>
<dbReference type="AlphaFoldDB" id="A0A266QB57"/>
<gene>
    <name evidence="1" type="ORF">CBP51_09045</name>
</gene>
<dbReference type="Proteomes" id="UP000216101">
    <property type="component" value="Unassembled WGS sequence"/>
</dbReference>
<accession>A0A266QB57</accession>
<reference evidence="2" key="1">
    <citation type="submission" date="2017-05" db="EMBL/GenBank/DDBJ databases">
        <authorList>
            <person name="Barney B.M."/>
        </authorList>
    </citation>
    <scope>NUCLEOTIDE SEQUENCE [LARGE SCALE GENOMIC DNA]</scope>
    <source>
        <strain evidence="2">PSBB022</strain>
    </source>
</reference>
<name>A0A266QB57_9GAMM</name>